<dbReference type="PROSITE" id="PS51257">
    <property type="entry name" value="PROKAR_LIPOPROTEIN"/>
    <property type="match status" value="1"/>
</dbReference>
<protein>
    <submittedName>
        <fullName evidence="2">Uncharacterized lipoprotein YehR (DUF1307 family)</fullName>
    </submittedName>
</protein>
<evidence type="ECO:0000313" key="2">
    <source>
        <dbReference type="EMBL" id="MDQ0360687.1"/>
    </source>
</evidence>
<dbReference type="Gene3D" id="3.30.1830.10">
    <property type="entry name" value="YehR-like"/>
    <property type="match status" value="1"/>
</dbReference>
<keyword evidence="1" id="KW-0732">Signal</keyword>
<dbReference type="Pfam" id="PF06998">
    <property type="entry name" value="DUF1307"/>
    <property type="match status" value="1"/>
</dbReference>
<dbReference type="EMBL" id="JAUSUR010000002">
    <property type="protein sequence ID" value="MDQ0360687.1"/>
    <property type="molecule type" value="Genomic_DNA"/>
</dbReference>
<evidence type="ECO:0000256" key="1">
    <source>
        <dbReference type="SAM" id="SignalP"/>
    </source>
</evidence>
<feature type="signal peptide" evidence="1">
    <location>
        <begin position="1"/>
        <end position="24"/>
    </location>
</feature>
<dbReference type="Proteomes" id="UP001230220">
    <property type="component" value="Unassembled WGS sequence"/>
</dbReference>
<dbReference type="SUPFAM" id="SSF160704">
    <property type="entry name" value="YehR-like"/>
    <property type="match status" value="1"/>
</dbReference>
<keyword evidence="3" id="KW-1185">Reference proteome</keyword>
<gene>
    <name evidence="2" type="ORF">J2S15_001432</name>
</gene>
<proteinExistence type="predicted"/>
<feature type="chain" id="PRO_5045527790" evidence="1">
    <location>
        <begin position="25"/>
        <end position="147"/>
    </location>
</feature>
<sequence>MKKCILVIFSMLFLVACGNSNENAVCTRKEDIQELSVDIEYEKDDNKVVLVAYTTKINIEESSYTKEDLETNGKEYETTIKTVNGVSYSYEIKDNVYTEILEIDLEEGDLDALSKLGLITKSSDDAKTVKLKSLFDNYEALGLECEQ</sequence>
<dbReference type="InterPro" id="IPR036699">
    <property type="entry name" value="YehR-like_sf"/>
</dbReference>
<evidence type="ECO:0000313" key="3">
    <source>
        <dbReference type="Proteomes" id="UP001230220"/>
    </source>
</evidence>
<comment type="caution">
    <text evidence="2">The sequence shown here is derived from an EMBL/GenBank/DDBJ whole genome shotgun (WGS) entry which is preliminary data.</text>
</comment>
<name>A0ABU0E1C8_9FIRM</name>
<organism evidence="2 3">
    <name type="scientific">Breznakia pachnodae</name>
    <dbReference type="NCBI Taxonomy" id="265178"/>
    <lineage>
        <taxon>Bacteria</taxon>
        <taxon>Bacillati</taxon>
        <taxon>Bacillota</taxon>
        <taxon>Erysipelotrichia</taxon>
        <taxon>Erysipelotrichales</taxon>
        <taxon>Erysipelotrichaceae</taxon>
        <taxon>Breznakia</taxon>
    </lineage>
</organism>
<accession>A0ABU0E1C8</accession>
<reference evidence="2 3" key="1">
    <citation type="submission" date="2023-07" db="EMBL/GenBank/DDBJ databases">
        <title>Genomic Encyclopedia of Type Strains, Phase IV (KMG-IV): sequencing the most valuable type-strain genomes for metagenomic binning, comparative biology and taxonomic classification.</title>
        <authorList>
            <person name="Goeker M."/>
        </authorList>
    </citation>
    <scope>NUCLEOTIDE SEQUENCE [LARGE SCALE GENOMIC DNA]</scope>
    <source>
        <strain evidence="2 3">DSM 16784</strain>
    </source>
</reference>
<dbReference type="InterPro" id="IPR009736">
    <property type="entry name" value="DUF1307"/>
</dbReference>
<keyword evidence="2" id="KW-0449">Lipoprotein</keyword>
<dbReference type="RefSeq" id="WP_307406784.1">
    <property type="nucleotide sequence ID" value="NZ_JAUSUR010000002.1"/>
</dbReference>